<dbReference type="AlphaFoldDB" id="A0A2M9A4K9"/>
<reference evidence="1 2" key="1">
    <citation type="submission" date="2017-11" db="EMBL/GenBank/DDBJ databases">
        <title>Animal gut microbial communities from fecal samples from Wisconsin, USA.</title>
        <authorList>
            <person name="Neumann A."/>
        </authorList>
    </citation>
    <scope>NUCLEOTIDE SEQUENCE [LARGE SCALE GENOMIC DNA]</scope>
    <source>
        <strain evidence="1 2">UWS3</strain>
    </source>
</reference>
<comment type="caution">
    <text evidence="1">The sequence shown here is derived from an EMBL/GenBank/DDBJ whole genome shotgun (WGS) entry which is preliminary data.</text>
</comment>
<organism evidence="1 2">
    <name type="scientific">Hallerella succinigenes</name>
    <dbReference type="NCBI Taxonomy" id="1896222"/>
    <lineage>
        <taxon>Bacteria</taxon>
        <taxon>Pseudomonadati</taxon>
        <taxon>Fibrobacterota</taxon>
        <taxon>Fibrobacteria</taxon>
        <taxon>Fibrobacterales</taxon>
        <taxon>Fibrobacteraceae</taxon>
        <taxon>Hallerella</taxon>
    </lineage>
</organism>
<gene>
    <name evidence="1" type="ORF">BGX16_0562</name>
</gene>
<name>A0A2M9A4K9_9BACT</name>
<dbReference type="Proteomes" id="UP000231134">
    <property type="component" value="Unassembled WGS sequence"/>
</dbReference>
<sequence>MLYAEVRVPKPWNPGFFDGGKNPAERADVFRLGLLWTEPMEGVDYQVLGFAAEWGNARYYSGISFESVFLDSLYRSENFGLDLSFSTLHWTWGAGGSAAVQIVPGEASWWEWTVRVGCAFRVQKFGGGVWGTYPGNGFEKSLTAHAFWMPGESFQSGILFLMRQKREPLWIFQERFGLGLLALEGSLAFPGPKVGIGLHFQLKNWGAGVGIHRDSDYMNSKMVEIDFQSQKKESKFRENTK</sequence>
<dbReference type="OrthoDB" id="9814456at2"/>
<evidence type="ECO:0000313" key="2">
    <source>
        <dbReference type="Proteomes" id="UP000231134"/>
    </source>
</evidence>
<protein>
    <recommendedName>
        <fullName evidence="3">Bacterial surface antigen (D15) domain-containing protein</fullName>
    </recommendedName>
</protein>
<evidence type="ECO:0008006" key="3">
    <source>
        <dbReference type="Google" id="ProtNLM"/>
    </source>
</evidence>
<keyword evidence="2" id="KW-1185">Reference proteome</keyword>
<evidence type="ECO:0000313" key="1">
    <source>
        <dbReference type="EMBL" id="PJJ40629.1"/>
    </source>
</evidence>
<dbReference type="RefSeq" id="WP_157797839.1">
    <property type="nucleotide sequence ID" value="NZ_PGEX01000001.1"/>
</dbReference>
<accession>A0A2M9A4K9</accession>
<proteinExistence type="predicted"/>
<dbReference type="EMBL" id="PGEX01000001">
    <property type="protein sequence ID" value="PJJ40629.1"/>
    <property type="molecule type" value="Genomic_DNA"/>
</dbReference>